<accession>A0A6A6AYV8</accession>
<gene>
    <name evidence="1" type="ORF">K452DRAFT_362579</name>
</gene>
<name>A0A6A6AYV8_9PEZI</name>
<dbReference type="OrthoDB" id="3140657at2759"/>
<evidence type="ECO:0000313" key="1">
    <source>
        <dbReference type="EMBL" id="KAF2136373.1"/>
    </source>
</evidence>
<dbReference type="PANTHER" id="PTHR42057">
    <property type="entry name" value="F-BOX DOMAIN PROTEIN (AFU_ORTHOLOGUE AFUA_4G00200)"/>
    <property type="match status" value="1"/>
</dbReference>
<reference evidence="1" key="1">
    <citation type="journal article" date="2020" name="Stud. Mycol.">
        <title>101 Dothideomycetes genomes: a test case for predicting lifestyles and emergence of pathogens.</title>
        <authorList>
            <person name="Haridas S."/>
            <person name="Albert R."/>
            <person name="Binder M."/>
            <person name="Bloem J."/>
            <person name="Labutti K."/>
            <person name="Salamov A."/>
            <person name="Andreopoulos B."/>
            <person name="Baker S."/>
            <person name="Barry K."/>
            <person name="Bills G."/>
            <person name="Bluhm B."/>
            <person name="Cannon C."/>
            <person name="Castanera R."/>
            <person name="Culley D."/>
            <person name="Daum C."/>
            <person name="Ezra D."/>
            <person name="Gonzalez J."/>
            <person name="Henrissat B."/>
            <person name="Kuo A."/>
            <person name="Liang C."/>
            <person name="Lipzen A."/>
            <person name="Lutzoni F."/>
            <person name="Magnuson J."/>
            <person name="Mondo S."/>
            <person name="Nolan M."/>
            <person name="Ohm R."/>
            <person name="Pangilinan J."/>
            <person name="Park H.-J."/>
            <person name="Ramirez L."/>
            <person name="Alfaro M."/>
            <person name="Sun H."/>
            <person name="Tritt A."/>
            <person name="Yoshinaga Y."/>
            <person name="Zwiers L.-H."/>
            <person name="Turgeon B."/>
            <person name="Goodwin S."/>
            <person name="Spatafora J."/>
            <person name="Crous P."/>
            <person name="Grigoriev I."/>
        </authorList>
    </citation>
    <scope>NUCLEOTIDE SEQUENCE</scope>
    <source>
        <strain evidence="1">CBS 121167</strain>
    </source>
</reference>
<dbReference type="EMBL" id="ML995523">
    <property type="protein sequence ID" value="KAF2136373.1"/>
    <property type="molecule type" value="Genomic_DNA"/>
</dbReference>
<protein>
    <recommendedName>
        <fullName evidence="3">F-box domain-containing protein</fullName>
    </recommendedName>
</protein>
<proteinExistence type="predicted"/>
<dbReference type="AlphaFoldDB" id="A0A6A6AYV8"/>
<evidence type="ECO:0008006" key="3">
    <source>
        <dbReference type="Google" id="ProtNLM"/>
    </source>
</evidence>
<dbReference type="RefSeq" id="XP_033392091.1">
    <property type="nucleotide sequence ID" value="XM_033546514.1"/>
</dbReference>
<evidence type="ECO:0000313" key="2">
    <source>
        <dbReference type="Proteomes" id="UP000799438"/>
    </source>
</evidence>
<dbReference type="PANTHER" id="PTHR42057:SF2">
    <property type="entry name" value="F-BOX DOMAIN PROTEIN (AFU_ORTHOLOGUE AFUA_4G00200)-RELATED"/>
    <property type="match status" value="1"/>
</dbReference>
<dbReference type="Proteomes" id="UP000799438">
    <property type="component" value="Unassembled WGS sequence"/>
</dbReference>
<sequence length="496" mass="56886">MALQLLHLPVELLRRVVECTAEPSGEVDSYAQLVARKDGLETLRSLRLVCKTLSTITTPVLFQTVGVHPSFPQDAPQESVERYNRILEHEELRKHVRSVHFDTFEVKPIRAYLRGRGVSEEYLQSLSRLKEFPNLNAAMLRFSQNWIAGERAQPQQSYAFSRPIREAFCKALTDPLTRDVKHISLQNILANPRSLTELEDHVPILTRVSSFTLSIIGSQGDRGLRSPYIFQHRYLPFFMLLPNWLASASTNLTHLALYFFADWTYNFFPPLELQKVHFPHLHTLALGDYAIARCAHVDWITGHGRTLRRLFLHHCPIIVYRIIYPPFAVPVSDPEGVELHADEGQHPHRLLQLVNFNSSSRPRATQFTSLRWADVFARLGAELPRLEEFRFGACNDDVRNMSDAEVYLNMKTELYEWRYKYFDSMRPGPMYVPIRRAREAGRFSPTEGSETDAGKQFSGFLGEVQKGDVDREDGRALMKLCRGKRGGCGEEGVVFV</sequence>
<keyword evidence="2" id="KW-1185">Reference proteome</keyword>
<dbReference type="GeneID" id="54304020"/>
<organism evidence="1 2">
    <name type="scientific">Aplosporella prunicola CBS 121167</name>
    <dbReference type="NCBI Taxonomy" id="1176127"/>
    <lineage>
        <taxon>Eukaryota</taxon>
        <taxon>Fungi</taxon>
        <taxon>Dikarya</taxon>
        <taxon>Ascomycota</taxon>
        <taxon>Pezizomycotina</taxon>
        <taxon>Dothideomycetes</taxon>
        <taxon>Dothideomycetes incertae sedis</taxon>
        <taxon>Botryosphaeriales</taxon>
        <taxon>Aplosporellaceae</taxon>
        <taxon>Aplosporella</taxon>
    </lineage>
</organism>